<organism evidence="3 4">
    <name type="scientific">Leifsonia kafniensis</name>
    <dbReference type="NCBI Taxonomy" id="475957"/>
    <lineage>
        <taxon>Bacteria</taxon>
        <taxon>Bacillati</taxon>
        <taxon>Actinomycetota</taxon>
        <taxon>Actinomycetes</taxon>
        <taxon>Micrococcales</taxon>
        <taxon>Microbacteriaceae</taxon>
        <taxon>Leifsonia</taxon>
    </lineage>
</organism>
<keyword evidence="4" id="KW-1185">Reference proteome</keyword>
<evidence type="ECO:0000313" key="3">
    <source>
        <dbReference type="EMBL" id="GAA3890728.1"/>
    </source>
</evidence>
<gene>
    <name evidence="3" type="ORF">GCM10022381_35790</name>
</gene>
<accession>A0ABP7L296</accession>
<dbReference type="PANTHER" id="PTHR35176:SF1">
    <property type="entry name" value="F420H(2)-DEPENDENT BILIVERDIN REDUCTASE"/>
    <property type="match status" value="1"/>
</dbReference>
<dbReference type="InterPro" id="IPR011576">
    <property type="entry name" value="Pyridox_Oxase_N"/>
</dbReference>
<sequence>MNTQLTDDALDFVTERHLATLSTFAADGTIHVVPVGFTYLDGTIRIITSRGTAKVRNVVRGGRASIGQIDGGRWISFEGPARVLEDPESVAQGEQLYGVRYRTPRPNPERVVIAIEVAKVMGSAGMREH</sequence>
<comment type="caution">
    <text evidence="3">The sequence shown here is derived from an EMBL/GenBank/DDBJ whole genome shotgun (WGS) entry which is preliminary data.</text>
</comment>
<reference evidence="4" key="1">
    <citation type="journal article" date="2019" name="Int. J. Syst. Evol. Microbiol.">
        <title>The Global Catalogue of Microorganisms (GCM) 10K type strain sequencing project: providing services to taxonomists for standard genome sequencing and annotation.</title>
        <authorList>
            <consortium name="The Broad Institute Genomics Platform"/>
            <consortium name="The Broad Institute Genome Sequencing Center for Infectious Disease"/>
            <person name="Wu L."/>
            <person name="Ma J."/>
        </authorList>
    </citation>
    <scope>NUCLEOTIDE SEQUENCE [LARGE SCALE GENOMIC DNA]</scope>
    <source>
        <strain evidence="4">JCM 17021</strain>
    </source>
</reference>
<dbReference type="RefSeq" id="WP_345069208.1">
    <property type="nucleotide sequence ID" value="NZ_BAABCN010000015.1"/>
</dbReference>
<name>A0ABP7L296_9MICO</name>
<dbReference type="Pfam" id="PF01243">
    <property type="entry name" value="PNPOx_N"/>
    <property type="match status" value="1"/>
</dbReference>
<dbReference type="InterPro" id="IPR052019">
    <property type="entry name" value="F420H2_bilvrd_red/Heme_oxyg"/>
</dbReference>
<evidence type="ECO:0000259" key="2">
    <source>
        <dbReference type="Pfam" id="PF01243"/>
    </source>
</evidence>
<protein>
    <submittedName>
        <fullName evidence="3">F420-dependent biliverdin reductase</fullName>
    </submittedName>
</protein>
<dbReference type="Gene3D" id="2.30.110.10">
    <property type="entry name" value="Electron Transport, Fmn-binding Protein, Chain A"/>
    <property type="match status" value="1"/>
</dbReference>
<evidence type="ECO:0000256" key="1">
    <source>
        <dbReference type="ARBA" id="ARBA00023002"/>
    </source>
</evidence>
<keyword evidence="1" id="KW-0560">Oxidoreductase</keyword>
<evidence type="ECO:0000313" key="4">
    <source>
        <dbReference type="Proteomes" id="UP001501803"/>
    </source>
</evidence>
<dbReference type="InterPro" id="IPR019920">
    <property type="entry name" value="F420-binding_dom_put"/>
</dbReference>
<dbReference type="NCBIfam" id="TIGR03618">
    <property type="entry name" value="Rv1155_F420"/>
    <property type="match status" value="1"/>
</dbReference>
<proteinExistence type="predicted"/>
<dbReference type="PANTHER" id="PTHR35176">
    <property type="entry name" value="HEME OXYGENASE HI_0854-RELATED"/>
    <property type="match status" value="1"/>
</dbReference>
<dbReference type="EMBL" id="BAABCN010000015">
    <property type="protein sequence ID" value="GAA3890728.1"/>
    <property type="molecule type" value="Genomic_DNA"/>
</dbReference>
<dbReference type="Proteomes" id="UP001501803">
    <property type="component" value="Unassembled WGS sequence"/>
</dbReference>
<feature type="domain" description="Pyridoxamine 5'-phosphate oxidase N-terminal" evidence="2">
    <location>
        <begin position="5"/>
        <end position="120"/>
    </location>
</feature>
<dbReference type="InterPro" id="IPR012349">
    <property type="entry name" value="Split_barrel_FMN-bd"/>
</dbReference>
<dbReference type="SUPFAM" id="SSF50475">
    <property type="entry name" value="FMN-binding split barrel"/>
    <property type="match status" value="1"/>
</dbReference>